<keyword evidence="7" id="KW-0143">Chaperone</keyword>
<dbReference type="CDD" id="cd10230">
    <property type="entry name" value="ASKHA_NBD_HSP70_HYOU1"/>
    <property type="match status" value="1"/>
</dbReference>
<dbReference type="Gene3D" id="3.90.640.10">
    <property type="entry name" value="Actin, Chain A, domain 4"/>
    <property type="match status" value="1"/>
</dbReference>
<dbReference type="PROSITE" id="PS00329">
    <property type="entry name" value="HSP70_2"/>
    <property type="match status" value="1"/>
</dbReference>
<evidence type="ECO:0000256" key="9">
    <source>
        <dbReference type="SAM" id="MobiDB-lite"/>
    </source>
</evidence>
<dbReference type="Gene3D" id="3.30.30.30">
    <property type="match status" value="1"/>
</dbReference>
<accession>A0A4W3J006</accession>
<dbReference type="FunFam" id="3.90.640.10:FF:000012">
    <property type="entry name" value="Hypoxia up-regulated protein 1"/>
    <property type="match status" value="1"/>
</dbReference>
<dbReference type="Gene3D" id="1.20.1270.10">
    <property type="match status" value="1"/>
</dbReference>
<proteinExistence type="inferred from homology"/>
<keyword evidence="3" id="KW-0732">Signal</keyword>
<dbReference type="AlphaFoldDB" id="A0A4W3J006"/>
<comment type="similarity">
    <text evidence="2">Belongs to the heat shock protein 70 family.</text>
</comment>
<keyword evidence="11" id="KW-1185">Reference proteome</keyword>
<dbReference type="Gene3D" id="2.60.34.10">
    <property type="entry name" value="Substrate Binding Domain Of DNAk, Chain A, domain 1"/>
    <property type="match status" value="1"/>
</dbReference>
<sequence>MGREWGSGVDLEALFKERHRHNGLNGLLLELKYSPEELVGMMLNYSRSLAQEFAEQPIKDLVITVPVYFNQAERRAVLQAAHIAGLKVLQLINDNTAVALNYGVFRRKDINSTAQTVMFYDMGSSSTTATIIIYQTVKTKDSGTQPQLHVRGVGYDRTLGGFEMELRLRDHLATLFNGQKKSSKDVREHPRAMGKLWKEANRVKTILSANVDHVAQIEGLLDDIDFRAKVTRAEFEDLCGDLFERVAGPVHQALKVAEMHMDEIDQVILVGGATRVPKVQEILLKVVGKEELGKNINADEAAAMGAVYQAAALSKAFKVKPFLIRDAALYPIQVEFMRDIEEEEGVKSIKHNKRVLFQRMSPYPQRKVITFNRYIDDFEFFVNYGEMNFLDDHNLGIFGSLNLTTVRLNGVGSSFKKHTDAESKGIKAHFNMDESGILTLDRVSETVNNPKLGNTISSLFGGGSSEPDAKENLTESVHVSALQDLSDRDFEKQEREKVANTLEAFIFETQDKLHQDEYQAVSAQDGRDQISAKLSEVSTWLEEEGYTANTKELKAKLLELRKLCKDLFFKVDERRKWPDRLAALDSMLNHSSIFLRGARMIPGDDQIFTEVELNMLENVINETIVWKNTTIAEQNKLSPTVKPILLSKDIEAKLSVLDREVKYLLNKAKFAKPKPKKEKVPKNTTQADKSTANANQEKVIPPPQEKPDKEIVTEAGDTGENMALEGRRRVGRDY</sequence>
<evidence type="ECO:0000313" key="11">
    <source>
        <dbReference type="Proteomes" id="UP000314986"/>
    </source>
</evidence>
<dbReference type="FunFam" id="1.20.1270.10:FF:000013">
    <property type="entry name" value="Hypoxia up-regulated protein 1"/>
    <property type="match status" value="1"/>
</dbReference>
<evidence type="ECO:0000256" key="1">
    <source>
        <dbReference type="ARBA" id="ARBA00004319"/>
    </source>
</evidence>
<organism evidence="10 11">
    <name type="scientific">Callorhinchus milii</name>
    <name type="common">Ghost shark</name>
    <dbReference type="NCBI Taxonomy" id="7868"/>
    <lineage>
        <taxon>Eukaryota</taxon>
        <taxon>Metazoa</taxon>
        <taxon>Chordata</taxon>
        <taxon>Craniata</taxon>
        <taxon>Vertebrata</taxon>
        <taxon>Chondrichthyes</taxon>
        <taxon>Holocephali</taxon>
        <taxon>Chimaeriformes</taxon>
        <taxon>Callorhinchidae</taxon>
        <taxon>Callorhinchus</taxon>
    </lineage>
</organism>
<dbReference type="GO" id="GO:0034663">
    <property type="term" value="C:endoplasmic reticulum chaperone complex"/>
    <property type="evidence" value="ECO:0007669"/>
    <property type="project" value="TreeGrafter"/>
</dbReference>
<reference evidence="11" key="1">
    <citation type="journal article" date="2006" name="Science">
        <title>Ancient noncoding elements conserved in the human genome.</title>
        <authorList>
            <person name="Venkatesh B."/>
            <person name="Kirkness E.F."/>
            <person name="Loh Y.H."/>
            <person name="Halpern A.L."/>
            <person name="Lee A.P."/>
            <person name="Johnson J."/>
            <person name="Dandona N."/>
            <person name="Viswanathan L.D."/>
            <person name="Tay A."/>
            <person name="Venter J.C."/>
            <person name="Strausberg R.L."/>
            <person name="Brenner S."/>
        </authorList>
    </citation>
    <scope>NUCLEOTIDE SEQUENCE [LARGE SCALE GENOMIC DNA]</scope>
</reference>
<evidence type="ECO:0000256" key="4">
    <source>
        <dbReference type="ARBA" id="ARBA00022741"/>
    </source>
</evidence>
<reference evidence="10" key="5">
    <citation type="submission" date="2025-09" db="UniProtKB">
        <authorList>
            <consortium name="Ensembl"/>
        </authorList>
    </citation>
    <scope>IDENTIFICATION</scope>
</reference>
<evidence type="ECO:0000313" key="10">
    <source>
        <dbReference type="Ensembl" id="ENSCMIP00000036269.1"/>
    </source>
</evidence>
<evidence type="ECO:0000256" key="6">
    <source>
        <dbReference type="ARBA" id="ARBA00022840"/>
    </source>
</evidence>
<keyword evidence="6" id="KW-0067">ATP-binding</keyword>
<dbReference type="PANTHER" id="PTHR45639">
    <property type="entry name" value="HSC70CB, ISOFORM G-RELATED"/>
    <property type="match status" value="1"/>
</dbReference>
<evidence type="ECO:0000256" key="5">
    <source>
        <dbReference type="ARBA" id="ARBA00022824"/>
    </source>
</evidence>
<dbReference type="InterPro" id="IPR029048">
    <property type="entry name" value="HSP70_C_sf"/>
</dbReference>
<dbReference type="GeneTree" id="ENSGT00940000157686"/>
<dbReference type="FunFam" id="2.60.34.10:FF:000009">
    <property type="entry name" value="Hypoxia up-regulated protein 1"/>
    <property type="match status" value="1"/>
</dbReference>
<name>A0A4W3J006_CALMI</name>
<keyword evidence="5" id="KW-0256">Endoplasmic reticulum</keyword>
<reference evidence="11" key="2">
    <citation type="journal article" date="2007" name="PLoS Biol.">
        <title>Survey sequencing and comparative analysis of the elephant shark (Callorhinchus milii) genome.</title>
        <authorList>
            <person name="Venkatesh B."/>
            <person name="Kirkness E.F."/>
            <person name="Loh Y.H."/>
            <person name="Halpern A.L."/>
            <person name="Lee A.P."/>
            <person name="Johnson J."/>
            <person name="Dandona N."/>
            <person name="Viswanathan L.D."/>
            <person name="Tay A."/>
            <person name="Venter J.C."/>
            <person name="Strausberg R.L."/>
            <person name="Brenner S."/>
        </authorList>
    </citation>
    <scope>NUCLEOTIDE SEQUENCE [LARGE SCALE GENOMIC DNA]</scope>
</reference>
<dbReference type="GO" id="GO:0140662">
    <property type="term" value="F:ATP-dependent protein folding chaperone"/>
    <property type="evidence" value="ECO:0007669"/>
    <property type="project" value="InterPro"/>
</dbReference>
<dbReference type="PANTHER" id="PTHR45639:SF3">
    <property type="entry name" value="HYPOXIA UP-REGULATED PROTEIN 1"/>
    <property type="match status" value="1"/>
</dbReference>
<dbReference type="InterPro" id="IPR029047">
    <property type="entry name" value="HSP70_peptide-bd_sf"/>
</dbReference>
<reference evidence="11" key="3">
    <citation type="journal article" date="2014" name="Nature">
        <title>Elephant shark genome provides unique insights into gnathostome evolution.</title>
        <authorList>
            <consortium name="International Elephant Shark Genome Sequencing Consortium"/>
            <person name="Venkatesh B."/>
            <person name="Lee A.P."/>
            <person name="Ravi V."/>
            <person name="Maurya A.K."/>
            <person name="Lian M.M."/>
            <person name="Swann J.B."/>
            <person name="Ohta Y."/>
            <person name="Flajnik M.F."/>
            <person name="Sutoh Y."/>
            <person name="Kasahara M."/>
            <person name="Hoon S."/>
            <person name="Gangu V."/>
            <person name="Roy S.W."/>
            <person name="Irimia M."/>
            <person name="Korzh V."/>
            <person name="Kondrychyn I."/>
            <person name="Lim Z.W."/>
            <person name="Tay B.H."/>
            <person name="Tohari S."/>
            <person name="Kong K.W."/>
            <person name="Ho S."/>
            <person name="Lorente-Galdos B."/>
            <person name="Quilez J."/>
            <person name="Marques-Bonet T."/>
            <person name="Raney B.J."/>
            <person name="Ingham P.W."/>
            <person name="Tay A."/>
            <person name="Hillier L.W."/>
            <person name="Minx P."/>
            <person name="Boehm T."/>
            <person name="Wilson R.K."/>
            <person name="Brenner S."/>
            <person name="Warren W.C."/>
        </authorList>
    </citation>
    <scope>NUCLEOTIDE SEQUENCE [LARGE SCALE GENOMIC DNA]</scope>
</reference>
<feature type="region of interest" description="Disordered" evidence="9">
    <location>
        <begin position="672"/>
        <end position="734"/>
    </location>
</feature>
<dbReference type="Proteomes" id="UP000314986">
    <property type="component" value="Unassembled WGS sequence"/>
</dbReference>
<dbReference type="SUPFAM" id="SSF100934">
    <property type="entry name" value="Heat shock protein 70kD (HSP70), C-terminal subdomain"/>
    <property type="match status" value="1"/>
</dbReference>
<feature type="compositionally biased region" description="Polar residues" evidence="9">
    <location>
        <begin position="683"/>
        <end position="696"/>
    </location>
</feature>
<dbReference type="PRINTS" id="PR00301">
    <property type="entry name" value="HEATSHOCK70"/>
</dbReference>
<evidence type="ECO:0000256" key="2">
    <source>
        <dbReference type="ARBA" id="ARBA00007381"/>
    </source>
</evidence>
<dbReference type="InterPro" id="IPR043129">
    <property type="entry name" value="ATPase_NBD"/>
</dbReference>
<feature type="compositionally biased region" description="Basic and acidic residues" evidence="9">
    <location>
        <begin position="725"/>
        <end position="734"/>
    </location>
</feature>
<dbReference type="GO" id="GO:1903298">
    <property type="term" value="P:negative regulation of hypoxia-induced intrinsic apoptotic signaling pathway"/>
    <property type="evidence" value="ECO:0007669"/>
    <property type="project" value="TreeGrafter"/>
</dbReference>
<evidence type="ECO:0000256" key="8">
    <source>
        <dbReference type="ARBA" id="ARBA00040503"/>
    </source>
</evidence>
<keyword evidence="4" id="KW-0547">Nucleotide-binding</keyword>
<dbReference type="PROSITE" id="PS01036">
    <property type="entry name" value="HSP70_3"/>
    <property type="match status" value="1"/>
</dbReference>
<dbReference type="Gene3D" id="3.30.420.40">
    <property type="match status" value="2"/>
</dbReference>
<dbReference type="InterPro" id="IPR018181">
    <property type="entry name" value="Heat_shock_70_CS"/>
</dbReference>
<reference evidence="10" key="4">
    <citation type="submission" date="2025-08" db="UniProtKB">
        <authorList>
            <consortium name="Ensembl"/>
        </authorList>
    </citation>
    <scope>IDENTIFICATION</scope>
</reference>
<evidence type="ECO:0000256" key="3">
    <source>
        <dbReference type="ARBA" id="ARBA00022729"/>
    </source>
</evidence>
<comment type="subcellular location">
    <subcellularLocation>
        <location evidence="1">Endoplasmic reticulum lumen</location>
    </subcellularLocation>
</comment>
<dbReference type="InterPro" id="IPR013126">
    <property type="entry name" value="Hsp_70_fam"/>
</dbReference>
<dbReference type="SUPFAM" id="SSF53067">
    <property type="entry name" value="Actin-like ATPase domain"/>
    <property type="match status" value="2"/>
</dbReference>
<dbReference type="FunFam" id="3.30.420.40:FF:000171">
    <property type="entry name" value="Heat shock 70 kDa protein 4"/>
    <property type="match status" value="1"/>
</dbReference>
<protein>
    <recommendedName>
        <fullName evidence="8">Hypoxia up-regulated protein 1</fullName>
    </recommendedName>
</protein>
<dbReference type="Ensembl" id="ENSCMIT00000036806.1">
    <property type="protein sequence ID" value="ENSCMIP00000036269.1"/>
    <property type="gene ID" value="ENSCMIG00000015141.1"/>
</dbReference>
<dbReference type="GO" id="GO:0030968">
    <property type="term" value="P:endoplasmic reticulum unfolded protein response"/>
    <property type="evidence" value="ECO:0007669"/>
    <property type="project" value="TreeGrafter"/>
</dbReference>
<dbReference type="GO" id="GO:0005788">
    <property type="term" value="C:endoplasmic reticulum lumen"/>
    <property type="evidence" value="ECO:0007669"/>
    <property type="project" value="UniProtKB-SubCell"/>
</dbReference>
<dbReference type="Pfam" id="PF00012">
    <property type="entry name" value="HSP70"/>
    <property type="match status" value="1"/>
</dbReference>
<evidence type="ECO:0000256" key="7">
    <source>
        <dbReference type="ARBA" id="ARBA00023186"/>
    </source>
</evidence>
<dbReference type="GO" id="GO:0005524">
    <property type="term" value="F:ATP binding"/>
    <property type="evidence" value="ECO:0007669"/>
    <property type="project" value="UniProtKB-KW"/>
</dbReference>